<dbReference type="PANTHER" id="PTHR31014">
    <property type="entry name" value="MITOCHONDRIAL TRANSLATION SYSTEM COMPONENT PET127-RELATED"/>
    <property type="match status" value="1"/>
</dbReference>
<evidence type="ECO:0000313" key="2">
    <source>
        <dbReference type="EMBL" id="KAJ4482210.1"/>
    </source>
</evidence>
<feature type="region of interest" description="Disordered" evidence="1">
    <location>
        <begin position="22"/>
        <end position="43"/>
    </location>
</feature>
<accession>A0A9W9AI83</accession>
<feature type="region of interest" description="Disordered" evidence="1">
    <location>
        <begin position="76"/>
        <end position="113"/>
    </location>
</feature>
<dbReference type="AlphaFoldDB" id="A0A9W9AI83"/>
<dbReference type="GO" id="GO:0000964">
    <property type="term" value="P:mitochondrial RNA 5'-end processing"/>
    <property type="evidence" value="ECO:0007669"/>
    <property type="project" value="TreeGrafter"/>
</dbReference>
<dbReference type="GO" id="GO:0005740">
    <property type="term" value="C:mitochondrial envelope"/>
    <property type="evidence" value="ECO:0007669"/>
    <property type="project" value="TreeGrafter"/>
</dbReference>
<evidence type="ECO:0000313" key="3">
    <source>
        <dbReference type="Proteomes" id="UP001150266"/>
    </source>
</evidence>
<name>A0A9W9AI83_9AGAR</name>
<dbReference type="OrthoDB" id="10249045at2759"/>
<keyword evidence="3" id="KW-1185">Reference proteome</keyword>
<comment type="caution">
    <text evidence="2">The sequence shown here is derived from an EMBL/GenBank/DDBJ whole genome shotgun (WGS) entry which is preliminary data.</text>
</comment>
<organism evidence="2 3">
    <name type="scientific">Lentinula aciculospora</name>
    <dbReference type="NCBI Taxonomy" id="153920"/>
    <lineage>
        <taxon>Eukaryota</taxon>
        <taxon>Fungi</taxon>
        <taxon>Dikarya</taxon>
        <taxon>Basidiomycota</taxon>
        <taxon>Agaricomycotina</taxon>
        <taxon>Agaricomycetes</taxon>
        <taxon>Agaricomycetidae</taxon>
        <taxon>Agaricales</taxon>
        <taxon>Marasmiineae</taxon>
        <taxon>Omphalotaceae</taxon>
        <taxon>Lentinula</taxon>
    </lineage>
</organism>
<dbReference type="EMBL" id="JAOTPV010000005">
    <property type="protein sequence ID" value="KAJ4482210.1"/>
    <property type="molecule type" value="Genomic_DNA"/>
</dbReference>
<dbReference type="Proteomes" id="UP001150266">
    <property type="component" value="Unassembled WGS sequence"/>
</dbReference>
<dbReference type="PANTHER" id="PTHR31014:SF0">
    <property type="entry name" value="MITOCHONDRIAL TRANSLATION SYSTEM COMPONENT PET127-RELATED"/>
    <property type="match status" value="1"/>
</dbReference>
<dbReference type="Pfam" id="PF08634">
    <property type="entry name" value="Pet127"/>
    <property type="match status" value="1"/>
</dbReference>
<reference evidence="2" key="1">
    <citation type="submission" date="2022-08" db="EMBL/GenBank/DDBJ databases">
        <title>A Global Phylogenomic Analysis of the Shiitake Genus Lentinula.</title>
        <authorList>
            <consortium name="DOE Joint Genome Institute"/>
            <person name="Sierra-Patev S."/>
            <person name="Min B."/>
            <person name="Naranjo-Ortiz M."/>
            <person name="Looney B."/>
            <person name="Konkel Z."/>
            <person name="Slot J.C."/>
            <person name="Sakamoto Y."/>
            <person name="Steenwyk J.L."/>
            <person name="Rokas A."/>
            <person name="Carro J."/>
            <person name="Camarero S."/>
            <person name="Ferreira P."/>
            <person name="Molpeceres G."/>
            <person name="Ruiz-Duenas F.J."/>
            <person name="Serrano A."/>
            <person name="Henrissat B."/>
            <person name="Drula E."/>
            <person name="Hughes K.W."/>
            <person name="Mata J.L."/>
            <person name="Ishikawa N.K."/>
            <person name="Vargas-Isla R."/>
            <person name="Ushijima S."/>
            <person name="Smith C.A."/>
            <person name="Ahrendt S."/>
            <person name="Andreopoulos W."/>
            <person name="He G."/>
            <person name="Labutti K."/>
            <person name="Lipzen A."/>
            <person name="Ng V."/>
            <person name="Riley R."/>
            <person name="Sandor L."/>
            <person name="Barry K."/>
            <person name="Martinez A.T."/>
            <person name="Xiao Y."/>
            <person name="Gibbons J.G."/>
            <person name="Terashima K."/>
            <person name="Grigoriev I.V."/>
            <person name="Hibbett D.S."/>
        </authorList>
    </citation>
    <scope>NUCLEOTIDE SEQUENCE</scope>
    <source>
        <strain evidence="2">JLM2183</strain>
    </source>
</reference>
<dbReference type="InterPro" id="IPR013943">
    <property type="entry name" value="Pet127"/>
</dbReference>
<protein>
    <submittedName>
        <fullName evidence="2">Mitochondrial protein Pet127-domain-containing protein</fullName>
    </submittedName>
</protein>
<evidence type="ECO:0000256" key="1">
    <source>
        <dbReference type="SAM" id="MobiDB-lite"/>
    </source>
</evidence>
<sequence length="337" mass="37767">MKLSRQGRLQLSLLRTLSSAKRYTQQWKGRPGSSEPLIQSTTSSTLVENLSKKLKAISNGQVPKSSDANAVTEILKAGPWSSSDGKTTKKKKKKKATEPQSGSSGWSGESWKEDWGEDKGLMEDIPKTVLHNLTPPTKQNPIATLHHGLERVLFNPGVHWLRDPRSRVYNFPPALGIVPKVEEFAFERLTGFIRSSRDEDLWALAKQEKRKFGGSTSSLSGMLCHIYFLLSGNKTVDTSTLSLDFRRESSAFTPGQRMAASVIFNYRDGVYSIDSGSSTEEDTNKNILLWMGTILEKYLTMPSDEFLTYLRSNLAPPEKITEESTREAYRYSKASFL</sequence>
<proteinExistence type="predicted"/>
<gene>
    <name evidence="2" type="ORF">J3R30DRAFT_3402820</name>
</gene>